<protein>
    <submittedName>
        <fullName evidence="1">Hypothetical_protein</fullName>
    </submittedName>
</protein>
<organism evidence="1 2">
    <name type="scientific">Hexamita inflata</name>
    <dbReference type="NCBI Taxonomy" id="28002"/>
    <lineage>
        <taxon>Eukaryota</taxon>
        <taxon>Metamonada</taxon>
        <taxon>Diplomonadida</taxon>
        <taxon>Hexamitidae</taxon>
        <taxon>Hexamitinae</taxon>
        <taxon>Hexamita</taxon>
    </lineage>
</organism>
<evidence type="ECO:0000313" key="1">
    <source>
        <dbReference type="EMBL" id="CAL6030655.1"/>
    </source>
</evidence>
<reference evidence="1 2" key="1">
    <citation type="submission" date="2024-07" db="EMBL/GenBank/DDBJ databases">
        <authorList>
            <person name="Akdeniz Z."/>
        </authorList>
    </citation>
    <scope>NUCLEOTIDE SEQUENCE [LARGE SCALE GENOMIC DNA]</scope>
</reference>
<comment type="caution">
    <text evidence="1">The sequence shown here is derived from an EMBL/GenBank/DDBJ whole genome shotgun (WGS) entry which is preliminary data.</text>
</comment>
<dbReference type="EMBL" id="CAXDID020000117">
    <property type="protein sequence ID" value="CAL6030655.1"/>
    <property type="molecule type" value="Genomic_DNA"/>
</dbReference>
<accession>A0ABP1J5Y0</accession>
<proteinExistence type="predicted"/>
<dbReference type="Proteomes" id="UP001642409">
    <property type="component" value="Unassembled WGS sequence"/>
</dbReference>
<sequence length="196" mass="23627">MAGTKREMNIIFLNLKPTDDIAGQSEDKSYYVGIYSYNNFGSDQQMERVSQTYVSRAKGQQLRWYKQSNQFLQRSKINLESILIRNWDNYEFIKNGRGVFEQKSKWFLNTSFQMQKFLELIWSQMDFNKFIDGNFTCSLFQLSILYSQPSSPILLFQSFRFNFDLVKDQLFIILKLYVYYRFINNQKQPLQLLHYF</sequence>
<gene>
    <name evidence="1" type="ORF">HINF_LOCUS33532</name>
</gene>
<evidence type="ECO:0000313" key="2">
    <source>
        <dbReference type="Proteomes" id="UP001642409"/>
    </source>
</evidence>
<keyword evidence="2" id="KW-1185">Reference proteome</keyword>
<name>A0ABP1J5Y0_9EUKA</name>